<keyword evidence="2" id="KW-1185">Reference proteome</keyword>
<dbReference type="EMBL" id="MU275898">
    <property type="protein sequence ID" value="KAI0047760.1"/>
    <property type="molecule type" value="Genomic_DNA"/>
</dbReference>
<dbReference type="Proteomes" id="UP000814033">
    <property type="component" value="Unassembled WGS sequence"/>
</dbReference>
<comment type="caution">
    <text evidence="1">The sequence shown here is derived from an EMBL/GenBank/DDBJ whole genome shotgun (WGS) entry which is preliminary data.</text>
</comment>
<gene>
    <name evidence="1" type="ORF">FA95DRAFT_1558753</name>
</gene>
<evidence type="ECO:0000313" key="1">
    <source>
        <dbReference type="EMBL" id="KAI0047760.1"/>
    </source>
</evidence>
<evidence type="ECO:0000313" key="2">
    <source>
        <dbReference type="Proteomes" id="UP000814033"/>
    </source>
</evidence>
<sequence length="898" mass="99763">MDVASTPAASSTSRDPFELERLAEELEARELAHAYAPGADLPLYTPLVHTNPFFTAETFNVEEFLLSRAHTSLPDLRSELRDYLAVLKEELVKLINDDYEAFISLSTDLRGEGARLARLQWPLAELKGQILESRQQLHLVQDAIQTKLKKRSSLRDEKTYLHLLLKISESVTRLESLLLIAAPDNASSPQLKSMPLTSTMSGEDAQDDRSRGSRAKHLGRVATEYTQLLYHVSKAQAETQSAFVDEIQWRINRIQSTLSSDLDHFFSTTVLSLRGSKLTEVEKTKRAADLAECLRTYDILGLWRDAEDVLRRDVVREFVKKTIYSGALQAPHTPLVPRTPFPIRPGNPAPVTASHPRMPYTPFTAFASSDNPFSAALASAPLLDETDNPLAALYNNILKFIERDLKRIMDVAEKVSSKTSVKPGLGTLVVPGTPQMKAVKADGQDRHDVFEILGNVIWTEIGRAIMDELGSVVFAAGKPDEFRRNHETTQAFIRSVQHLAPSAHSVEAMISHPVYLAFERRWQLPVYFQLRWKEIVTRLEDALSATKLEPSPSRDIDPFVLVPSAAVWSGISACWSSDVYIPALGHRFWKFTLQLLSRYRTWLESSVPRLDPIAKVAATERLSTSAGTPPSLTRSSTPNPTSEPGLAENAVADDATLKQLAAALTDIRAMETQAWKLWREEVGIMLPSASDEDEPDDVSAEDALRHTLSTLTSLMPPMSNQIVAILTKRACDALLPVRSIPSQFRAMSNKKLPAEPSYFVASILRPVKHFFSIGTGEGPGRALKAHYLKPYSEEVVESVAQRYMFYLTSMRKTEESLRRLKKGKKPAFSLFGSSTATKEDDTRDEERISTQMILDVEAFGKDAESLGVDVAGNAAFQALNDMVHTSISDDAPPTPSTS</sequence>
<organism evidence="1 2">
    <name type="scientific">Auriscalpium vulgare</name>
    <dbReference type="NCBI Taxonomy" id="40419"/>
    <lineage>
        <taxon>Eukaryota</taxon>
        <taxon>Fungi</taxon>
        <taxon>Dikarya</taxon>
        <taxon>Basidiomycota</taxon>
        <taxon>Agaricomycotina</taxon>
        <taxon>Agaricomycetes</taxon>
        <taxon>Russulales</taxon>
        <taxon>Auriscalpiaceae</taxon>
        <taxon>Auriscalpium</taxon>
    </lineage>
</organism>
<reference evidence="1" key="1">
    <citation type="submission" date="2021-02" db="EMBL/GenBank/DDBJ databases">
        <authorList>
            <consortium name="DOE Joint Genome Institute"/>
            <person name="Ahrendt S."/>
            <person name="Looney B.P."/>
            <person name="Miyauchi S."/>
            <person name="Morin E."/>
            <person name="Drula E."/>
            <person name="Courty P.E."/>
            <person name="Chicoki N."/>
            <person name="Fauchery L."/>
            <person name="Kohler A."/>
            <person name="Kuo A."/>
            <person name="Labutti K."/>
            <person name="Pangilinan J."/>
            <person name="Lipzen A."/>
            <person name="Riley R."/>
            <person name="Andreopoulos W."/>
            <person name="He G."/>
            <person name="Johnson J."/>
            <person name="Barry K.W."/>
            <person name="Grigoriev I.V."/>
            <person name="Nagy L."/>
            <person name="Hibbett D."/>
            <person name="Henrissat B."/>
            <person name="Matheny P.B."/>
            <person name="Labbe J."/>
            <person name="Martin F."/>
        </authorList>
    </citation>
    <scope>NUCLEOTIDE SEQUENCE</scope>
    <source>
        <strain evidence="1">FP105234-sp</strain>
    </source>
</reference>
<reference evidence="1" key="2">
    <citation type="journal article" date="2022" name="New Phytol.">
        <title>Evolutionary transition to the ectomycorrhizal habit in the genomes of a hyperdiverse lineage of mushroom-forming fungi.</title>
        <authorList>
            <person name="Looney B."/>
            <person name="Miyauchi S."/>
            <person name="Morin E."/>
            <person name="Drula E."/>
            <person name="Courty P.E."/>
            <person name="Kohler A."/>
            <person name="Kuo A."/>
            <person name="LaButti K."/>
            <person name="Pangilinan J."/>
            <person name="Lipzen A."/>
            <person name="Riley R."/>
            <person name="Andreopoulos W."/>
            <person name="He G."/>
            <person name="Johnson J."/>
            <person name="Nolan M."/>
            <person name="Tritt A."/>
            <person name="Barry K.W."/>
            <person name="Grigoriev I.V."/>
            <person name="Nagy L.G."/>
            <person name="Hibbett D."/>
            <person name="Henrissat B."/>
            <person name="Matheny P.B."/>
            <person name="Labbe J."/>
            <person name="Martin F.M."/>
        </authorList>
    </citation>
    <scope>NUCLEOTIDE SEQUENCE</scope>
    <source>
        <strain evidence="1">FP105234-sp</strain>
    </source>
</reference>
<protein>
    <submittedName>
        <fullName evidence="1">COG complex component</fullName>
    </submittedName>
</protein>
<name>A0ACB8RVW7_9AGAM</name>
<proteinExistence type="predicted"/>
<accession>A0ACB8RVW7</accession>